<evidence type="ECO:0000256" key="7">
    <source>
        <dbReference type="ARBA" id="ARBA00022801"/>
    </source>
</evidence>
<comment type="cofactor">
    <cofactor evidence="1 12">
        <name>Mg(2+)</name>
        <dbReference type="ChEBI" id="CHEBI:18420"/>
    </cofactor>
</comment>
<comment type="similarity">
    <text evidence="3">Belongs to the inositol monophosphatase superfamily.</text>
</comment>
<evidence type="ECO:0000256" key="1">
    <source>
        <dbReference type="ARBA" id="ARBA00001946"/>
    </source>
</evidence>
<dbReference type="Gene3D" id="3.30.540.10">
    <property type="entry name" value="Fructose-1,6-Bisphosphatase, subunit A, domain 1"/>
    <property type="match status" value="1"/>
</dbReference>
<evidence type="ECO:0000313" key="14">
    <source>
        <dbReference type="Proteomes" id="UP000249393"/>
    </source>
</evidence>
<dbReference type="Gene3D" id="3.40.190.80">
    <property type="match status" value="1"/>
</dbReference>
<feature type="binding site" evidence="12">
    <location>
        <position position="72"/>
    </location>
    <ligand>
        <name>Mg(2+)</name>
        <dbReference type="ChEBI" id="CHEBI:18420"/>
        <label>1</label>
        <note>catalytic</note>
    </ligand>
</feature>
<evidence type="ECO:0000256" key="12">
    <source>
        <dbReference type="PIRSR" id="PIRSR600760-2"/>
    </source>
</evidence>
<feature type="binding site" evidence="12">
    <location>
        <position position="90"/>
    </location>
    <ligand>
        <name>Mg(2+)</name>
        <dbReference type="ChEBI" id="CHEBI:18420"/>
        <label>2</label>
    </ligand>
</feature>
<keyword evidence="9" id="KW-0368">Histidine biosynthesis</keyword>
<dbReference type="PANTHER" id="PTHR43200">
    <property type="entry name" value="PHOSPHATASE"/>
    <property type="match status" value="1"/>
</dbReference>
<dbReference type="Pfam" id="PF00459">
    <property type="entry name" value="Inositol_P"/>
    <property type="match status" value="1"/>
</dbReference>
<evidence type="ECO:0000256" key="11">
    <source>
        <dbReference type="NCBIfam" id="TIGR02067"/>
    </source>
</evidence>
<dbReference type="InterPro" id="IPR020583">
    <property type="entry name" value="Inositol_monoP_metal-BS"/>
</dbReference>
<evidence type="ECO:0000256" key="8">
    <source>
        <dbReference type="ARBA" id="ARBA00022842"/>
    </source>
</evidence>
<gene>
    <name evidence="13" type="primary">hisN</name>
    <name evidence="13" type="ORF">DI526_15340</name>
</gene>
<dbReference type="NCBIfam" id="TIGR02067">
    <property type="entry name" value="his_9_HisN"/>
    <property type="match status" value="1"/>
</dbReference>
<accession>A0A2W5X7H4</accession>
<comment type="catalytic activity">
    <reaction evidence="10">
        <text>L-histidinol phosphate + H2O = L-histidinol + phosphate</text>
        <dbReference type="Rhea" id="RHEA:14465"/>
        <dbReference type="ChEBI" id="CHEBI:15377"/>
        <dbReference type="ChEBI" id="CHEBI:43474"/>
        <dbReference type="ChEBI" id="CHEBI:57699"/>
        <dbReference type="ChEBI" id="CHEBI:57980"/>
        <dbReference type="EC" id="3.1.3.15"/>
    </reaction>
</comment>
<dbReference type="PROSITE" id="PS00629">
    <property type="entry name" value="IMP_1"/>
    <property type="match status" value="1"/>
</dbReference>
<feature type="binding site" evidence="12">
    <location>
        <position position="91"/>
    </location>
    <ligand>
        <name>Mg(2+)</name>
        <dbReference type="ChEBI" id="CHEBI:18420"/>
        <label>1</label>
        <note>catalytic</note>
    </ligand>
</feature>
<evidence type="ECO:0000256" key="4">
    <source>
        <dbReference type="ARBA" id="ARBA00013085"/>
    </source>
</evidence>
<protein>
    <recommendedName>
        <fullName evidence="4 11">Histidinol-phosphatase</fullName>
        <ecNumber evidence="4 11">3.1.3.15</ecNumber>
    </recommendedName>
</protein>
<keyword evidence="5" id="KW-0028">Amino-acid biosynthesis</keyword>
<dbReference type="GO" id="GO:0046872">
    <property type="term" value="F:metal ion binding"/>
    <property type="evidence" value="ECO:0007669"/>
    <property type="project" value="UniProtKB-KW"/>
</dbReference>
<dbReference type="InterPro" id="IPR051090">
    <property type="entry name" value="Inositol_monoP_superfamily"/>
</dbReference>
<name>A0A2W5X7H4_9CAUL</name>
<keyword evidence="7" id="KW-0378">Hydrolase</keyword>
<sequence length="264" mass="27733">MTGLEDHYDAFVRAAQAAADAAAAVVRPHFRTSLASDSKSDESPVTIADRDAERAIRGVLEAAFPDHGLIGEEHGVQRPDARLRWVIDPIDGTRAFITGRPVFGTLIALLDGETPILGLIDQPITGERWLGLAGRSTLFSGPFGGRAGVRACPNLDQAEMSCTAPDMVAGAEGPGWERLAAATRRVSWGGDCYAYGLLALGHIDIIAEGGLKPWDWAALAPVIEGAGGRITDWAGQPLRLDGDGRVLAVGDAALLPAAISLLNK</sequence>
<evidence type="ECO:0000256" key="5">
    <source>
        <dbReference type="ARBA" id="ARBA00022605"/>
    </source>
</evidence>
<feature type="binding site" evidence="12">
    <location>
        <position position="215"/>
    </location>
    <ligand>
        <name>Mg(2+)</name>
        <dbReference type="ChEBI" id="CHEBI:18420"/>
        <label>1</label>
        <note>catalytic</note>
    </ligand>
</feature>
<reference evidence="13 14" key="1">
    <citation type="submission" date="2017-08" db="EMBL/GenBank/DDBJ databases">
        <title>Infants hospitalized years apart are colonized by the same room-sourced microbial strains.</title>
        <authorList>
            <person name="Brooks B."/>
            <person name="Olm M.R."/>
            <person name="Firek B.A."/>
            <person name="Baker R."/>
            <person name="Thomas B.C."/>
            <person name="Morowitz M.J."/>
            <person name="Banfield J.F."/>
        </authorList>
    </citation>
    <scope>NUCLEOTIDE SEQUENCE [LARGE SCALE GENOMIC DNA]</scope>
    <source>
        <strain evidence="13">S2_003_000_R2_4</strain>
    </source>
</reference>
<dbReference type="SUPFAM" id="SSF56655">
    <property type="entry name" value="Carbohydrate phosphatase"/>
    <property type="match status" value="1"/>
</dbReference>
<evidence type="ECO:0000256" key="3">
    <source>
        <dbReference type="ARBA" id="ARBA00009759"/>
    </source>
</evidence>
<dbReference type="EC" id="3.1.3.15" evidence="4 11"/>
<dbReference type="RefSeq" id="WP_304279778.1">
    <property type="nucleotide sequence ID" value="NZ_QFQZ01000052.1"/>
</dbReference>
<keyword evidence="6 12" id="KW-0479">Metal-binding</keyword>
<dbReference type="InterPro" id="IPR011809">
    <property type="entry name" value="His_9_proposed"/>
</dbReference>
<comment type="caution">
    <text evidence="13">The sequence shown here is derived from an EMBL/GenBank/DDBJ whole genome shotgun (WGS) entry which is preliminary data.</text>
</comment>
<evidence type="ECO:0000313" key="13">
    <source>
        <dbReference type="EMBL" id="PZR32851.1"/>
    </source>
</evidence>
<dbReference type="AlphaFoldDB" id="A0A2W5X7H4"/>
<evidence type="ECO:0000256" key="2">
    <source>
        <dbReference type="ARBA" id="ARBA00004970"/>
    </source>
</evidence>
<dbReference type="PANTHER" id="PTHR43200:SF6">
    <property type="entry name" value="3'(2'),5'-BISPHOSPHATE NUCLEOTIDASE"/>
    <property type="match status" value="1"/>
</dbReference>
<dbReference type="CDD" id="cd01641">
    <property type="entry name" value="Bacterial_IMPase_like_1"/>
    <property type="match status" value="1"/>
</dbReference>
<dbReference type="InterPro" id="IPR000760">
    <property type="entry name" value="Inositol_monophosphatase-like"/>
</dbReference>
<dbReference type="GO" id="GO:0000105">
    <property type="term" value="P:L-histidine biosynthetic process"/>
    <property type="evidence" value="ECO:0007669"/>
    <property type="project" value="UniProtKB-UniRule"/>
</dbReference>
<organism evidence="13 14">
    <name type="scientific">Caulobacter segnis</name>
    <dbReference type="NCBI Taxonomy" id="88688"/>
    <lineage>
        <taxon>Bacteria</taxon>
        <taxon>Pseudomonadati</taxon>
        <taxon>Pseudomonadota</taxon>
        <taxon>Alphaproteobacteria</taxon>
        <taxon>Caulobacterales</taxon>
        <taxon>Caulobacteraceae</taxon>
        <taxon>Caulobacter</taxon>
    </lineage>
</organism>
<dbReference type="EMBL" id="QFQZ01000052">
    <property type="protein sequence ID" value="PZR32851.1"/>
    <property type="molecule type" value="Genomic_DNA"/>
</dbReference>
<keyword evidence="8 12" id="KW-0460">Magnesium</keyword>
<dbReference type="UniPathway" id="UPA00031">
    <property type="reaction ID" value="UER00013"/>
</dbReference>
<comment type="pathway">
    <text evidence="2">Amino-acid biosynthesis; L-histidine biosynthesis; L-histidine from 5-phospho-alpha-D-ribose 1-diphosphate: step 8/9.</text>
</comment>
<evidence type="ECO:0000256" key="10">
    <source>
        <dbReference type="ARBA" id="ARBA00049158"/>
    </source>
</evidence>
<dbReference type="PRINTS" id="PR00377">
    <property type="entry name" value="IMPHPHTASES"/>
</dbReference>
<proteinExistence type="inferred from homology"/>
<evidence type="ECO:0000256" key="6">
    <source>
        <dbReference type="ARBA" id="ARBA00022723"/>
    </source>
</evidence>
<evidence type="ECO:0000256" key="9">
    <source>
        <dbReference type="ARBA" id="ARBA00023102"/>
    </source>
</evidence>
<feature type="binding site" evidence="12">
    <location>
        <position position="88"/>
    </location>
    <ligand>
        <name>Mg(2+)</name>
        <dbReference type="ChEBI" id="CHEBI:18420"/>
        <label>1</label>
        <note>catalytic</note>
    </ligand>
</feature>
<dbReference type="GO" id="GO:0004401">
    <property type="term" value="F:histidinol-phosphatase activity"/>
    <property type="evidence" value="ECO:0007669"/>
    <property type="project" value="UniProtKB-UniRule"/>
</dbReference>
<dbReference type="Proteomes" id="UP000249393">
    <property type="component" value="Unassembled WGS sequence"/>
</dbReference>